<dbReference type="SUPFAM" id="SSF52799">
    <property type="entry name" value="(Phosphotyrosine protein) phosphatases II"/>
    <property type="match status" value="1"/>
</dbReference>
<organism evidence="3 4">
    <name type="scientific">Dactylosporangium fulvum</name>
    <dbReference type="NCBI Taxonomy" id="53359"/>
    <lineage>
        <taxon>Bacteria</taxon>
        <taxon>Bacillati</taxon>
        <taxon>Actinomycetota</taxon>
        <taxon>Actinomycetes</taxon>
        <taxon>Micromonosporales</taxon>
        <taxon>Micromonosporaceae</taxon>
        <taxon>Dactylosporangium</taxon>
    </lineage>
</organism>
<dbReference type="InterPro" id="IPR029021">
    <property type="entry name" value="Prot-tyrosine_phosphatase-like"/>
</dbReference>
<comment type="similarity">
    <text evidence="1">Belongs to the protein-tyrosine phosphatase family.</text>
</comment>
<dbReference type="EMBL" id="CP073720">
    <property type="protein sequence ID" value="UWP87155.1"/>
    <property type="molecule type" value="Genomic_DNA"/>
</dbReference>
<dbReference type="InterPro" id="IPR000387">
    <property type="entry name" value="Tyr_Pase_dom"/>
</dbReference>
<dbReference type="PROSITE" id="PS00383">
    <property type="entry name" value="TYR_PHOSPHATASE_1"/>
    <property type="match status" value="1"/>
</dbReference>
<dbReference type="Proteomes" id="UP001059617">
    <property type="component" value="Chromosome"/>
</dbReference>
<name>A0ABY5WCL3_9ACTN</name>
<dbReference type="PROSITE" id="PS50056">
    <property type="entry name" value="TYR_PHOSPHATASE_2"/>
    <property type="match status" value="1"/>
</dbReference>
<evidence type="ECO:0000313" key="4">
    <source>
        <dbReference type="Proteomes" id="UP001059617"/>
    </source>
</evidence>
<evidence type="ECO:0000256" key="1">
    <source>
        <dbReference type="ARBA" id="ARBA00009580"/>
    </source>
</evidence>
<keyword evidence="4" id="KW-1185">Reference proteome</keyword>
<proteinExistence type="inferred from homology"/>
<dbReference type="Gene3D" id="3.90.190.10">
    <property type="entry name" value="Protein tyrosine phosphatase superfamily"/>
    <property type="match status" value="1"/>
</dbReference>
<evidence type="ECO:0000259" key="2">
    <source>
        <dbReference type="PROSITE" id="PS50056"/>
    </source>
</evidence>
<dbReference type="PANTHER" id="PTHR31126:SF1">
    <property type="entry name" value="TYROSINE SPECIFIC PROTEIN PHOSPHATASES DOMAIN-CONTAINING PROTEIN"/>
    <property type="match status" value="1"/>
</dbReference>
<feature type="domain" description="Tyrosine specific protein phosphatases" evidence="2">
    <location>
        <begin position="127"/>
        <end position="149"/>
    </location>
</feature>
<dbReference type="RefSeq" id="WP_259867060.1">
    <property type="nucleotide sequence ID" value="NZ_BAAAST010000123.1"/>
</dbReference>
<reference evidence="3" key="2">
    <citation type="submission" date="2022-09" db="EMBL/GenBank/DDBJ databases">
        <title>Biosynthetic gene clusters of Dactylosporangioum fulvum.</title>
        <authorList>
            <person name="Caradec T."/>
        </authorList>
    </citation>
    <scope>NUCLEOTIDE SEQUENCE</scope>
    <source>
        <strain evidence="3">NRRL B-16292</strain>
    </source>
</reference>
<dbReference type="InterPro" id="IPR016130">
    <property type="entry name" value="Tyr_Pase_AS"/>
</dbReference>
<accession>A0ABY5WCL3</accession>
<dbReference type="Pfam" id="PF13350">
    <property type="entry name" value="Y_phosphatase3"/>
    <property type="match status" value="1"/>
</dbReference>
<evidence type="ECO:0000313" key="3">
    <source>
        <dbReference type="EMBL" id="UWP87155.1"/>
    </source>
</evidence>
<reference evidence="3" key="1">
    <citation type="submission" date="2021-04" db="EMBL/GenBank/DDBJ databases">
        <authorList>
            <person name="Hartkoorn R.C."/>
            <person name="Beaudoing E."/>
            <person name="Hot D."/>
        </authorList>
    </citation>
    <scope>NUCLEOTIDE SEQUENCE</scope>
    <source>
        <strain evidence="3">NRRL B-16292</strain>
    </source>
</reference>
<dbReference type="InterPro" id="IPR026893">
    <property type="entry name" value="Tyr/Ser_Pase_IphP-type"/>
</dbReference>
<gene>
    <name evidence="3" type="ORF">Dfulv_24095</name>
</gene>
<dbReference type="PANTHER" id="PTHR31126">
    <property type="entry name" value="TYROSINE-PROTEIN PHOSPHATASE"/>
    <property type="match status" value="1"/>
</dbReference>
<protein>
    <submittedName>
        <fullName evidence="3">Tyrosine-protein phosphatase</fullName>
    </submittedName>
</protein>
<sequence>MRRLSWPECRNVRDVGGLPTVDGGAVRAGALVRADSLHRLTPEGLAALRAHGIRRVVDLRSADEARECPGPLTGDPMYRLLPLIDPVADTRRVPEDEPTRALTYCGSLTRNGSYIAAGLAAVADAPEGGVLVHCAAGRDRTGMVVALALRVAGVADEVIAEDYAYSGECLDDPETSEPETILTMLRHLDATFGDAAAYLRTHGLTEDQVTSLRQRLR</sequence>